<gene>
    <name evidence="2" type="ORF">SOCE26_090110</name>
</gene>
<feature type="chain" id="PRO_5014927693" evidence="1">
    <location>
        <begin position="23"/>
        <end position="364"/>
    </location>
</feature>
<dbReference type="Proteomes" id="UP000238348">
    <property type="component" value="Chromosome"/>
</dbReference>
<evidence type="ECO:0000313" key="3">
    <source>
        <dbReference type="Proteomes" id="UP000238348"/>
    </source>
</evidence>
<protein>
    <submittedName>
        <fullName evidence="2">Uncharacterized protein</fullName>
    </submittedName>
</protein>
<accession>A0A2L0F7F5</accession>
<dbReference type="AlphaFoldDB" id="A0A2L0F7F5"/>
<keyword evidence="1" id="KW-0732">Signal</keyword>
<feature type="signal peptide" evidence="1">
    <location>
        <begin position="1"/>
        <end position="22"/>
    </location>
</feature>
<evidence type="ECO:0000256" key="1">
    <source>
        <dbReference type="SAM" id="SignalP"/>
    </source>
</evidence>
<reference evidence="2 3" key="1">
    <citation type="submission" date="2015-09" db="EMBL/GenBank/DDBJ databases">
        <title>Sorangium comparison.</title>
        <authorList>
            <person name="Zaburannyi N."/>
            <person name="Bunk B."/>
            <person name="Overmann J."/>
            <person name="Mueller R."/>
        </authorList>
    </citation>
    <scope>NUCLEOTIDE SEQUENCE [LARGE SCALE GENOMIC DNA]</scope>
    <source>
        <strain evidence="2 3">So ce26</strain>
    </source>
</reference>
<evidence type="ECO:0000313" key="2">
    <source>
        <dbReference type="EMBL" id="AUX47490.1"/>
    </source>
</evidence>
<dbReference type="RefSeq" id="WP_234023015.1">
    <property type="nucleotide sequence ID" value="NZ_CP012673.1"/>
</dbReference>
<dbReference type="EMBL" id="CP012673">
    <property type="protein sequence ID" value="AUX47490.1"/>
    <property type="molecule type" value="Genomic_DNA"/>
</dbReference>
<sequence>MRRLLKHSLVGAIFLISVAIFSCDRTSHLGGSCESTSDCESDTQYAPGTECSESKCQCVQEGHTLCCEPGDTAPDCFLACRPCSECQEGWFSCAPGTAGTACDNDAKCAGPPDPRCGVGRCVDRVCRVELYEGPLSSQVRGDCMQLECTHEGKVVAIANPADFYNDGNVCTSDVCSEGNEPVHAPFDNGISLEDLFGLEVVCYEAQTFDCIVEDDECGPRRICVPAVGGQHGGGFCAPSHCINARMDADEADVDCGGVCRRPCESGALCAVPQDCISGVCSGSPKTCQSPSEYDGVRNGFETGVDCGGPWSPCPDGEGCAAGADCESGVCWAGVCDAPTCIDGVRNGDELGVDCGGPACPACPR</sequence>
<dbReference type="PROSITE" id="PS51257">
    <property type="entry name" value="PROKAR_LIPOPROTEIN"/>
    <property type="match status" value="1"/>
</dbReference>
<proteinExistence type="predicted"/>
<organism evidence="2 3">
    <name type="scientific">Sorangium cellulosum</name>
    <name type="common">Polyangium cellulosum</name>
    <dbReference type="NCBI Taxonomy" id="56"/>
    <lineage>
        <taxon>Bacteria</taxon>
        <taxon>Pseudomonadati</taxon>
        <taxon>Myxococcota</taxon>
        <taxon>Polyangia</taxon>
        <taxon>Polyangiales</taxon>
        <taxon>Polyangiaceae</taxon>
        <taxon>Sorangium</taxon>
    </lineage>
</organism>
<name>A0A2L0F7F5_SORCE</name>